<reference evidence="2 3" key="1">
    <citation type="submission" date="2018-08" db="EMBL/GenBank/DDBJ databases">
        <title>Genomic taxonomy of the Vibrionaceae family.</title>
        <authorList>
            <person name="Gomez-Gil B."/>
            <person name="Tanaka M."/>
            <person name="Sawabe T."/>
            <person name="Enciso-Ibarra K."/>
        </authorList>
    </citation>
    <scope>NUCLEOTIDE SEQUENCE [LARGE SCALE GENOMIC DNA]</scope>
    <source>
        <strain evidence="2 3">CAIM 1831</strain>
    </source>
</reference>
<keyword evidence="1" id="KW-1133">Transmembrane helix</keyword>
<feature type="transmembrane region" description="Helical" evidence="1">
    <location>
        <begin position="7"/>
        <end position="27"/>
    </location>
</feature>
<dbReference type="EMBL" id="CP032094">
    <property type="protein sequence ID" value="AXY03093.1"/>
    <property type="molecule type" value="Genomic_DNA"/>
</dbReference>
<keyword evidence="1" id="KW-0472">Membrane</keyword>
<evidence type="ECO:0008006" key="4">
    <source>
        <dbReference type="Google" id="ProtNLM"/>
    </source>
</evidence>
<name>A0ABM6YYV5_9VIBR</name>
<protein>
    <recommendedName>
        <fullName evidence="4">Cell division protein FtsL</fullName>
    </recommendedName>
</protein>
<gene>
    <name evidence="2" type="ORF">D1115_19425</name>
</gene>
<accession>A0ABM6YYV5</accession>
<keyword evidence="3" id="KW-1185">Reference proteome</keyword>
<evidence type="ECO:0000313" key="3">
    <source>
        <dbReference type="Proteomes" id="UP000262832"/>
    </source>
</evidence>
<evidence type="ECO:0000313" key="2">
    <source>
        <dbReference type="EMBL" id="AXY03093.1"/>
    </source>
</evidence>
<dbReference type="Proteomes" id="UP000262832">
    <property type="component" value="Chromosome II"/>
</dbReference>
<organism evidence="2 3">
    <name type="scientific">Vibrio alfacsensis</name>
    <dbReference type="NCBI Taxonomy" id="1074311"/>
    <lineage>
        <taxon>Bacteria</taxon>
        <taxon>Pseudomonadati</taxon>
        <taxon>Pseudomonadota</taxon>
        <taxon>Gammaproteobacteria</taxon>
        <taxon>Vibrionales</taxon>
        <taxon>Vibrionaceae</taxon>
        <taxon>Vibrio</taxon>
    </lineage>
</organism>
<evidence type="ECO:0000256" key="1">
    <source>
        <dbReference type="SAM" id="Phobius"/>
    </source>
</evidence>
<keyword evidence="1" id="KW-0812">Transmembrane</keyword>
<proteinExistence type="predicted"/>
<sequence length="86" mass="10051">MRVKSHTINGVLSVLLFAAVCGLIAMYESYSQQHQQIEMLRGQLIEKESQIVVSNEALSYRRYQHQLLVEDYDRFRSQQSSNSMIR</sequence>
<dbReference type="RefSeq" id="WP_128812991.1">
    <property type="nucleotide sequence ID" value="NZ_CP032094.1"/>
</dbReference>